<keyword evidence="3" id="KW-1185">Reference proteome</keyword>
<dbReference type="InParanoid" id="D6Z0I1"/>
<organism evidence="2 3">
    <name type="scientific">Desulfurivibrio alkaliphilus (strain DSM 19089 / UNIQEM U267 / AHT2)</name>
    <dbReference type="NCBI Taxonomy" id="589865"/>
    <lineage>
        <taxon>Bacteria</taxon>
        <taxon>Pseudomonadati</taxon>
        <taxon>Thermodesulfobacteriota</taxon>
        <taxon>Desulfobulbia</taxon>
        <taxon>Desulfobulbales</taxon>
        <taxon>Desulfobulbaceae</taxon>
        <taxon>Desulfurivibrio</taxon>
    </lineage>
</organism>
<proteinExistence type="predicted"/>
<dbReference type="Proteomes" id="UP000001508">
    <property type="component" value="Chromosome"/>
</dbReference>
<dbReference type="PANTHER" id="PTHR30217:SF10">
    <property type="entry name" value="23S RRNA 5-HYDROXYCYTIDINE C2501 SYNTHASE"/>
    <property type="match status" value="1"/>
</dbReference>
<dbReference type="EMBL" id="CP001940">
    <property type="protein sequence ID" value="ADH85210.1"/>
    <property type="molecule type" value="Genomic_DNA"/>
</dbReference>
<dbReference type="RefSeq" id="WP_013162741.1">
    <property type="nucleotide sequence ID" value="NC_014216.1"/>
</dbReference>
<dbReference type="AlphaFoldDB" id="D6Z0I1"/>
<dbReference type="Pfam" id="PF01136">
    <property type="entry name" value="Peptidase_U32"/>
    <property type="match status" value="1"/>
</dbReference>
<dbReference type="eggNOG" id="COG0826">
    <property type="taxonomic scope" value="Bacteria"/>
</dbReference>
<reference evidence="3" key="1">
    <citation type="submission" date="2010-02" db="EMBL/GenBank/DDBJ databases">
        <title>Complete sequence of Desulfurivibrio alkaliphilus AHT2.</title>
        <authorList>
            <consortium name="US DOE Joint Genome Institute"/>
            <person name="Pitluck S."/>
            <person name="Chertkov O."/>
            <person name="Detter J.C."/>
            <person name="Han C."/>
            <person name="Tapia R."/>
            <person name="Larimer F."/>
            <person name="Land M."/>
            <person name="Hauser L."/>
            <person name="Kyrpides N."/>
            <person name="Mikhailova N."/>
            <person name="Sorokin D.Y."/>
            <person name="Muyzer G."/>
            <person name="Woyke T."/>
        </authorList>
    </citation>
    <scope>NUCLEOTIDE SEQUENCE [LARGE SCALE GENOMIC DNA]</scope>
    <source>
        <strain evidence="3">DSM 19089 / UNIQEM U267 / AHT2</strain>
    </source>
</reference>
<dbReference type="InterPro" id="IPR001539">
    <property type="entry name" value="Peptidase_U32"/>
</dbReference>
<dbReference type="KEGG" id="dak:DaAHT2_0504"/>
<dbReference type="OrthoDB" id="9807498at2"/>
<dbReference type="InterPro" id="IPR051454">
    <property type="entry name" value="RNA/ubiquinone_mod_enzymes"/>
</dbReference>
<evidence type="ECO:0000313" key="2">
    <source>
        <dbReference type="EMBL" id="ADH85210.1"/>
    </source>
</evidence>
<feature type="region of interest" description="Disordered" evidence="1">
    <location>
        <begin position="466"/>
        <end position="503"/>
    </location>
</feature>
<sequence>MELLAPAGNLETFAAAVEAGADAIYIGAPGANARALARDLPVAEIAAMIDYAHGRGVRVYAAMNSLLKEDELVSAAATVEMLAGLKIDALIIQDLGLHRLCRRFFPDLRLHASTLMGAHNSLAVHQLDALGFARVVLARELTLAEIADIGRQSRVGLEVFVHGAMCFSYSGLCLFSSYLGGKSSMRGRCVQPCRRAYRWSAPQPGGPGKRRGAGRTGREEGGKAAYLFSMNDLAALELLPELWRAGVGSIKIEGRMKSAQYVDRVVRAYRRVLDALQKPGEPGEHGAATVERAMEEGYALLAEAMGRRTSTGFLQLPFKELVTPGHSGNIGHFLGKLSPGGGRWARLKLRHSLRKGDRLRLHREQDGERTAFTLQEIRLCSDGGAGSGKRQTAGGEALAAAREGQEVELRLPVAGGAGDSLYLVDLAQRRRMATRCALTVKQEHRRRAASWEKRLPSREMISFIGAGSGGGARTRAGAGAGGRSGKKPREKEKTGPPGRGKAPSLPLWLRLDDLKMLPRRLPPEVERVVLPLSPVFWPQLAAAGKLWRSLGERLIWALPPVMLENDLPFYRAKIAELRSKNCNAWQLGHLSQLQLFADAAGALPPAAKGGKKRRPRSPLLLYGDYTLNILNSLAGESYGQLGLASVQAAIETDRDNLLALLAGLRPKGAPKRAGGQALPLGLTLYGRPPLFTSRLDSVHFRYQVPFLSPREERFVLLREHDLTLALAARPFSLLSRAEELAAAGLAFGVVDLRYQKISRQELLPLLRQAGKTHRRSGDTDNFNFLAGLD</sequence>
<evidence type="ECO:0000313" key="3">
    <source>
        <dbReference type="Proteomes" id="UP000001508"/>
    </source>
</evidence>
<feature type="compositionally biased region" description="Gly residues" evidence="1">
    <location>
        <begin position="466"/>
        <end position="483"/>
    </location>
</feature>
<dbReference type="PANTHER" id="PTHR30217">
    <property type="entry name" value="PEPTIDASE U32 FAMILY"/>
    <property type="match status" value="1"/>
</dbReference>
<gene>
    <name evidence="2" type="ordered locus">DaAHT2_0504</name>
</gene>
<name>D6Z0I1_DESAT</name>
<evidence type="ECO:0000256" key="1">
    <source>
        <dbReference type="SAM" id="MobiDB-lite"/>
    </source>
</evidence>
<accession>D6Z0I1</accession>
<dbReference type="STRING" id="589865.DaAHT2_0504"/>
<protein>
    <submittedName>
        <fullName evidence="2">Peptidase U32</fullName>
    </submittedName>
</protein>
<dbReference type="HOGENOM" id="CLU_011540_4_1_7"/>